<dbReference type="PANTHER" id="PTHR46508:SF5">
    <property type="entry name" value="PHD-FINGER AND DNA BINDING DOMAIN-CONTAINING PROTEIN"/>
    <property type="match status" value="1"/>
</dbReference>
<feature type="non-terminal residue" evidence="5">
    <location>
        <position position="180"/>
    </location>
</feature>
<feature type="non-terminal residue" evidence="5">
    <location>
        <position position="1"/>
    </location>
</feature>
<dbReference type="InterPro" id="IPR018501">
    <property type="entry name" value="DDT_dom"/>
</dbReference>
<dbReference type="EMBL" id="AUSU01006039">
    <property type="protein sequence ID" value="EPS62589.1"/>
    <property type="molecule type" value="Genomic_DNA"/>
</dbReference>
<dbReference type="Pfam" id="PF02791">
    <property type="entry name" value="DDT"/>
    <property type="match status" value="1"/>
</dbReference>
<keyword evidence="6" id="KW-1185">Reference proteome</keyword>
<feature type="domain" description="DDT" evidence="4">
    <location>
        <begin position="98"/>
        <end position="158"/>
    </location>
</feature>
<organism evidence="5 6">
    <name type="scientific">Genlisea aurea</name>
    <dbReference type="NCBI Taxonomy" id="192259"/>
    <lineage>
        <taxon>Eukaryota</taxon>
        <taxon>Viridiplantae</taxon>
        <taxon>Streptophyta</taxon>
        <taxon>Embryophyta</taxon>
        <taxon>Tracheophyta</taxon>
        <taxon>Spermatophyta</taxon>
        <taxon>Magnoliopsida</taxon>
        <taxon>eudicotyledons</taxon>
        <taxon>Gunneridae</taxon>
        <taxon>Pentapetalae</taxon>
        <taxon>asterids</taxon>
        <taxon>lamiids</taxon>
        <taxon>Lamiales</taxon>
        <taxon>Lentibulariaceae</taxon>
        <taxon>Genlisea</taxon>
    </lineage>
</organism>
<feature type="region of interest" description="Disordered" evidence="3">
    <location>
        <begin position="1"/>
        <end position="39"/>
    </location>
</feature>
<evidence type="ECO:0000313" key="6">
    <source>
        <dbReference type="Proteomes" id="UP000015453"/>
    </source>
</evidence>
<reference evidence="5 6" key="1">
    <citation type="journal article" date="2013" name="BMC Genomics">
        <title>The miniature genome of a carnivorous plant Genlisea aurea contains a low number of genes and short non-coding sequences.</title>
        <authorList>
            <person name="Leushkin E.V."/>
            <person name="Sutormin R.A."/>
            <person name="Nabieva E.R."/>
            <person name="Penin A.A."/>
            <person name="Kondrashov A.S."/>
            <person name="Logacheva M.D."/>
        </authorList>
    </citation>
    <scope>NUCLEOTIDE SEQUENCE [LARGE SCALE GENOMIC DNA]</scope>
</reference>
<gene>
    <name evidence="5" type="ORF">M569_12201</name>
</gene>
<keyword evidence="2" id="KW-0539">Nucleus</keyword>
<accession>S8C717</accession>
<evidence type="ECO:0000256" key="2">
    <source>
        <dbReference type="ARBA" id="ARBA00023242"/>
    </source>
</evidence>
<evidence type="ECO:0000256" key="1">
    <source>
        <dbReference type="ARBA" id="ARBA00004123"/>
    </source>
</evidence>
<sequence length="180" mass="19986">VRRSRKRKEVSENGVASASSLTGLRRSSRRARRISAPSATDHETSEVVLVHHSNQVSSPATSVILDEILTAFNDSPSSPILPPKMDLPPTSSFFDLDGSLVFDCFYIYSFLRSFSNLLFLSPFEMEDFVASAKCNDSTLLFDSIHVSLLRTLRKHLETLSNEGSASASECLRSLNWDLLD</sequence>
<comment type="caution">
    <text evidence="5">The sequence shown here is derived from an EMBL/GenBank/DDBJ whole genome shotgun (WGS) entry which is preliminary data.</text>
</comment>
<evidence type="ECO:0000313" key="5">
    <source>
        <dbReference type="EMBL" id="EPS62589.1"/>
    </source>
</evidence>
<dbReference type="PANTHER" id="PTHR46508">
    <property type="entry name" value="PHD FINGER FAMILY PROTEIN"/>
    <property type="match status" value="1"/>
</dbReference>
<protein>
    <recommendedName>
        <fullName evidence="4">DDT domain-containing protein</fullName>
    </recommendedName>
</protein>
<name>S8C717_9LAMI</name>
<comment type="subcellular location">
    <subcellularLocation>
        <location evidence="1">Nucleus</location>
    </subcellularLocation>
</comment>
<dbReference type="SMART" id="SM00571">
    <property type="entry name" value="DDT"/>
    <property type="match status" value="1"/>
</dbReference>
<dbReference type="GO" id="GO:0005634">
    <property type="term" value="C:nucleus"/>
    <property type="evidence" value="ECO:0007669"/>
    <property type="project" value="UniProtKB-SubCell"/>
</dbReference>
<dbReference type="Proteomes" id="UP000015453">
    <property type="component" value="Unassembled WGS sequence"/>
</dbReference>
<dbReference type="OrthoDB" id="1436118at2759"/>
<dbReference type="PROSITE" id="PS50827">
    <property type="entry name" value="DDT"/>
    <property type="match status" value="1"/>
</dbReference>
<dbReference type="AlphaFoldDB" id="S8C717"/>
<evidence type="ECO:0000256" key="3">
    <source>
        <dbReference type="SAM" id="MobiDB-lite"/>
    </source>
</evidence>
<proteinExistence type="predicted"/>
<evidence type="ECO:0000259" key="4">
    <source>
        <dbReference type="PROSITE" id="PS50827"/>
    </source>
</evidence>
<feature type="compositionally biased region" description="Low complexity" evidence="3">
    <location>
        <begin position="16"/>
        <end position="25"/>
    </location>
</feature>